<evidence type="ECO:0000256" key="5">
    <source>
        <dbReference type="ARBA" id="ARBA00022771"/>
    </source>
</evidence>
<keyword evidence="2" id="KW-0597">Phosphoprotein</keyword>
<protein>
    <recommendedName>
        <fullName evidence="13">Juxtaposed with another zinc finger protein 1</fullName>
    </recommendedName>
</protein>
<evidence type="ECO:0000256" key="1">
    <source>
        <dbReference type="ARBA" id="ARBA00004123"/>
    </source>
</evidence>
<evidence type="ECO:0000256" key="10">
    <source>
        <dbReference type="ARBA" id="ARBA00023242"/>
    </source>
</evidence>
<keyword evidence="4" id="KW-0677">Repeat</keyword>
<evidence type="ECO:0000313" key="18">
    <source>
        <dbReference type="Proteomes" id="UP000694388"/>
    </source>
</evidence>
<evidence type="ECO:0000256" key="6">
    <source>
        <dbReference type="ARBA" id="ARBA00022833"/>
    </source>
</evidence>
<keyword evidence="5 14" id="KW-0863">Zinc-finger</keyword>
<keyword evidence="9" id="KW-0804">Transcription</keyword>
<dbReference type="InterPro" id="IPR051580">
    <property type="entry name" value="ZnF-Chromatin_assoc"/>
</dbReference>
<evidence type="ECO:0000256" key="13">
    <source>
        <dbReference type="ARBA" id="ARBA00071181"/>
    </source>
</evidence>
<dbReference type="SUPFAM" id="SSF57667">
    <property type="entry name" value="beta-beta-alpha zinc fingers"/>
    <property type="match status" value="1"/>
</dbReference>
<proteinExistence type="predicted"/>
<dbReference type="GeneTree" id="ENSGT00390000003635"/>
<dbReference type="SMART" id="SM00355">
    <property type="entry name" value="ZnF_C2H2"/>
    <property type="match status" value="3"/>
</dbReference>
<reference evidence="17" key="2">
    <citation type="submission" date="2025-09" db="UniProtKB">
        <authorList>
            <consortium name="Ensembl"/>
        </authorList>
    </citation>
    <scope>IDENTIFICATION</scope>
</reference>
<comment type="function">
    <text evidence="11">Acts as a transcriptional corepressor of orphan nuclear receptor NR2C2. Inhibits expression of the gluconeogenesis enzyme PCK2 through inhibition of NR2C2 activity. Also involved in transcriptional activation of NAMPT by promoting expression of PPARA and PPARD. Plays a role in lipid metabolism by suppressing lipogenesis, increasing lipolysis and decreasing lipid accumulation in adipose tissue. Plays a role in glucose homeostasis by improving glucose metabolism and insulin sensitivity.</text>
</comment>
<evidence type="ECO:0000256" key="15">
    <source>
        <dbReference type="SAM" id="MobiDB-lite"/>
    </source>
</evidence>
<dbReference type="FunFam" id="3.30.160.60:FF:003264">
    <property type="entry name" value="Juxtaposed with another zinc finger protein 1"/>
    <property type="match status" value="1"/>
</dbReference>
<comment type="subcellular location">
    <subcellularLocation>
        <location evidence="1">Nucleus</location>
    </subcellularLocation>
</comment>
<evidence type="ECO:0000256" key="12">
    <source>
        <dbReference type="ARBA" id="ARBA00066237"/>
    </source>
</evidence>
<evidence type="ECO:0000256" key="11">
    <source>
        <dbReference type="ARBA" id="ARBA00054131"/>
    </source>
</evidence>
<keyword evidence="3" id="KW-0479">Metal-binding</keyword>
<dbReference type="Gene3D" id="3.30.160.60">
    <property type="entry name" value="Classic Zinc Finger"/>
    <property type="match status" value="2"/>
</dbReference>
<evidence type="ECO:0000313" key="17">
    <source>
        <dbReference type="Ensembl" id="ENSEBUP00000002111.1"/>
    </source>
</evidence>
<dbReference type="FunFam" id="3.30.160.60:FF:000619">
    <property type="entry name" value="juxtaposed with another zinc finger protein 1"/>
    <property type="match status" value="1"/>
</dbReference>
<dbReference type="PANTHER" id="PTHR23057">
    <property type="entry name" value="JUXTAPOSED WITH ANOTHER ZINC FINGER PROTEIN 1"/>
    <property type="match status" value="1"/>
</dbReference>
<dbReference type="Pfam" id="PF17017">
    <property type="entry name" value="zf-C2H2_aberr"/>
    <property type="match status" value="1"/>
</dbReference>
<reference evidence="17" key="1">
    <citation type="submission" date="2025-08" db="UniProtKB">
        <authorList>
            <consortium name="Ensembl"/>
        </authorList>
    </citation>
    <scope>IDENTIFICATION</scope>
</reference>
<keyword evidence="6" id="KW-0862">Zinc</keyword>
<dbReference type="InterPro" id="IPR031514">
    <property type="entry name" value="Zf-C2H2_aberr"/>
</dbReference>
<accession>A0A8C4N6M0</accession>
<dbReference type="GO" id="GO:0008270">
    <property type="term" value="F:zinc ion binding"/>
    <property type="evidence" value="ECO:0007669"/>
    <property type="project" value="UniProtKB-KW"/>
</dbReference>
<name>A0A8C4N6M0_EPTBU</name>
<evidence type="ECO:0000256" key="2">
    <source>
        <dbReference type="ARBA" id="ARBA00022553"/>
    </source>
</evidence>
<dbReference type="OMA" id="CLWHGCG"/>
<comment type="subunit">
    <text evidence="12">Interacts with NR2C2 (via ligand-binding region).</text>
</comment>
<dbReference type="PANTHER" id="PTHR23057:SF0">
    <property type="entry name" value="JUXTAPOSED WITH ANOTHER ZINC FINGER PROTEIN 1"/>
    <property type="match status" value="1"/>
</dbReference>
<dbReference type="GO" id="GO:0005634">
    <property type="term" value="C:nucleus"/>
    <property type="evidence" value="ECO:0007669"/>
    <property type="project" value="UniProtKB-SubCell"/>
</dbReference>
<dbReference type="Ensembl" id="ENSEBUT00000002457.1">
    <property type="protein sequence ID" value="ENSEBUP00000002111.1"/>
    <property type="gene ID" value="ENSEBUG00000001676.1"/>
</dbReference>
<evidence type="ECO:0000256" key="8">
    <source>
        <dbReference type="ARBA" id="ARBA00023098"/>
    </source>
</evidence>
<feature type="region of interest" description="Disordered" evidence="15">
    <location>
        <begin position="101"/>
        <end position="134"/>
    </location>
</feature>
<sequence>MTGVAAVSFFSNSCRFGGCGLTFPSLGELIEHIEDTHIDSDPRVLEIQEVQQPTYIALSYICRFMTEAARREHELTRKRNQAKLALTIPSVRQSCNAAQQRQNSVSLTPPVTPPITPASSFRSNTPTGSEFDDEEVDCEESDSDESWTMESAISSETILSGMCMNGDDEKPFACPVPGCKKRYKNVNGIKYHAKNGHRTQVRIRKPYKCRCGKSYKTSQGLRQHTVNFHPPVSAELIKKMQQ</sequence>
<evidence type="ECO:0000256" key="14">
    <source>
        <dbReference type="PROSITE-ProRule" id="PRU00042"/>
    </source>
</evidence>
<keyword evidence="10" id="KW-0539">Nucleus</keyword>
<evidence type="ECO:0000259" key="16">
    <source>
        <dbReference type="PROSITE" id="PS50157"/>
    </source>
</evidence>
<feature type="compositionally biased region" description="Polar residues" evidence="15">
    <location>
        <begin position="117"/>
        <end position="128"/>
    </location>
</feature>
<organism evidence="17 18">
    <name type="scientific">Eptatretus burgeri</name>
    <name type="common">Inshore hagfish</name>
    <dbReference type="NCBI Taxonomy" id="7764"/>
    <lineage>
        <taxon>Eukaryota</taxon>
        <taxon>Metazoa</taxon>
        <taxon>Chordata</taxon>
        <taxon>Craniata</taxon>
        <taxon>Vertebrata</taxon>
        <taxon>Cyclostomata</taxon>
        <taxon>Myxini</taxon>
        <taxon>Myxiniformes</taxon>
        <taxon>Myxinidae</taxon>
        <taxon>Eptatretinae</taxon>
        <taxon>Eptatretus</taxon>
    </lineage>
</organism>
<keyword evidence="7" id="KW-0805">Transcription regulation</keyword>
<evidence type="ECO:0000256" key="9">
    <source>
        <dbReference type="ARBA" id="ARBA00023163"/>
    </source>
</evidence>
<evidence type="ECO:0000256" key="4">
    <source>
        <dbReference type="ARBA" id="ARBA00022737"/>
    </source>
</evidence>
<dbReference type="InterPro" id="IPR036236">
    <property type="entry name" value="Znf_C2H2_sf"/>
</dbReference>
<keyword evidence="18" id="KW-1185">Reference proteome</keyword>
<dbReference type="Proteomes" id="UP000694388">
    <property type="component" value="Unplaced"/>
</dbReference>
<dbReference type="PROSITE" id="PS00028">
    <property type="entry name" value="ZINC_FINGER_C2H2_1"/>
    <property type="match status" value="2"/>
</dbReference>
<dbReference type="AlphaFoldDB" id="A0A8C4N6M0"/>
<dbReference type="InterPro" id="IPR013087">
    <property type="entry name" value="Znf_C2H2_type"/>
</dbReference>
<dbReference type="GO" id="GO:0006629">
    <property type="term" value="P:lipid metabolic process"/>
    <property type="evidence" value="ECO:0007669"/>
    <property type="project" value="UniProtKB-KW"/>
</dbReference>
<dbReference type="PROSITE" id="PS50157">
    <property type="entry name" value="ZINC_FINGER_C2H2_2"/>
    <property type="match status" value="1"/>
</dbReference>
<evidence type="ECO:0000256" key="3">
    <source>
        <dbReference type="ARBA" id="ARBA00022723"/>
    </source>
</evidence>
<keyword evidence="8" id="KW-0443">Lipid metabolism</keyword>
<feature type="domain" description="C2H2-type" evidence="16">
    <location>
        <begin position="12"/>
        <end position="42"/>
    </location>
</feature>
<evidence type="ECO:0000256" key="7">
    <source>
        <dbReference type="ARBA" id="ARBA00023015"/>
    </source>
</evidence>